<protein>
    <recommendedName>
        <fullName evidence="3">Mos1 transposase HTH domain-containing protein</fullName>
    </recommendedName>
</protein>
<sequence length="144" mass="16409">MYSRELASARQVEPVNQALGTLFFQECTTRELARYLARSVPQGSLPATLQGEKINQALNTLSRASLGIELVLEHHVRPTIYNWFAQFKHSRVNLIDEFRDGRPPTAVNNKYIDAVRTMILTEGEPMMLNRDLLELHRDLLGCEA</sequence>
<evidence type="ECO:0008006" key="3">
    <source>
        <dbReference type="Google" id="ProtNLM"/>
    </source>
</evidence>
<keyword evidence="2" id="KW-1185">Reference proteome</keyword>
<accession>A0A4C1YLD6</accession>
<dbReference type="OrthoDB" id="10017160at2759"/>
<reference evidence="1 2" key="1">
    <citation type="journal article" date="2019" name="Commun. Biol.">
        <title>The bagworm genome reveals a unique fibroin gene that provides high tensile strength.</title>
        <authorList>
            <person name="Kono N."/>
            <person name="Nakamura H."/>
            <person name="Ohtoshi R."/>
            <person name="Tomita M."/>
            <person name="Numata K."/>
            <person name="Arakawa K."/>
        </authorList>
    </citation>
    <scope>NUCLEOTIDE SEQUENCE [LARGE SCALE GENOMIC DNA]</scope>
</reference>
<gene>
    <name evidence="1" type="ORF">EVAR_42388_1</name>
</gene>
<dbReference type="EMBL" id="BGZK01001237">
    <property type="protein sequence ID" value="GBP75145.1"/>
    <property type="molecule type" value="Genomic_DNA"/>
</dbReference>
<name>A0A4C1YLD6_EUMVA</name>
<dbReference type="AlphaFoldDB" id="A0A4C1YLD6"/>
<dbReference type="Proteomes" id="UP000299102">
    <property type="component" value="Unassembled WGS sequence"/>
</dbReference>
<comment type="caution">
    <text evidence="1">The sequence shown here is derived from an EMBL/GenBank/DDBJ whole genome shotgun (WGS) entry which is preliminary data.</text>
</comment>
<organism evidence="1 2">
    <name type="scientific">Eumeta variegata</name>
    <name type="common">Bagworm moth</name>
    <name type="synonym">Eumeta japonica</name>
    <dbReference type="NCBI Taxonomy" id="151549"/>
    <lineage>
        <taxon>Eukaryota</taxon>
        <taxon>Metazoa</taxon>
        <taxon>Ecdysozoa</taxon>
        <taxon>Arthropoda</taxon>
        <taxon>Hexapoda</taxon>
        <taxon>Insecta</taxon>
        <taxon>Pterygota</taxon>
        <taxon>Neoptera</taxon>
        <taxon>Endopterygota</taxon>
        <taxon>Lepidoptera</taxon>
        <taxon>Glossata</taxon>
        <taxon>Ditrysia</taxon>
        <taxon>Tineoidea</taxon>
        <taxon>Psychidae</taxon>
        <taxon>Oiketicinae</taxon>
        <taxon>Eumeta</taxon>
    </lineage>
</organism>
<proteinExistence type="predicted"/>
<evidence type="ECO:0000313" key="2">
    <source>
        <dbReference type="Proteomes" id="UP000299102"/>
    </source>
</evidence>
<evidence type="ECO:0000313" key="1">
    <source>
        <dbReference type="EMBL" id="GBP75145.1"/>
    </source>
</evidence>